<proteinExistence type="predicted"/>
<feature type="transmembrane region" description="Helical" evidence="1">
    <location>
        <begin position="75"/>
        <end position="94"/>
    </location>
</feature>
<accession>A0A6J7CIR9</accession>
<keyword evidence="1" id="KW-0812">Transmembrane</keyword>
<feature type="transmembrane region" description="Helical" evidence="1">
    <location>
        <begin position="37"/>
        <end position="63"/>
    </location>
</feature>
<feature type="transmembrane region" description="Helical" evidence="1">
    <location>
        <begin position="106"/>
        <end position="127"/>
    </location>
</feature>
<evidence type="ECO:0000313" key="2">
    <source>
        <dbReference type="EMBL" id="CAB4857601.1"/>
    </source>
</evidence>
<feature type="transmembrane region" description="Helical" evidence="1">
    <location>
        <begin position="224"/>
        <end position="246"/>
    </location>
</feature>
<protein>
    <submittedName>
        <fullName evidence="2">Unannotated protein</fullName>
    </submittedName>
</protein>
<feature type="transmembrane region" description="Helical" evidence="1">
    <location>
        <begin position="139"/>
        <end position="158"/>
    </location>
</feature>
<dbReference type="EMBL" id="CAFBLP010000001">
    <property type="protein sequence ID" value="CAB4857601.1"/>
    <property type="molecule type" value="Genomic_DNA"/>
</dbReference>
<name>A0A6J7CIR9_9ZZZZ</name>
<feature type="transmembrane region" description="Helical" evidence="1">
    <location>
        <begin position="178"/>
        <end position="203"/>
    </location>
</feature>
<keyword evidence="1" id="KW-1133">Transmembrane helix</keyword>
<dbReference type="AlphaFoldDB" id="A0A6J7CIR9"/>
<keyword evidence="1" id="KW-0472">Membrane</keyword>
<feature type="transmembrane region" description="Helical" evidence="1">
    <location>
        <begin position="252"/>
        <end position="272"/>
    </location>
</feature>
<organism evidence="2">
    <name type="scientific">freshwater metagenome</name>
    <dbReference type="NCBI Taxonomy" id="449393"/>
    <lineage>
        <taxon>unclassified sequences</taxon>
        <taxon>metagenomes</taxon>
        <taxon>ecological metagenomes</taxon>
    </lineage>
</organism>
<gene>
    <name evidence="2" type="ORF">UFOPK3376_00067</name>
</gene>
<evidence type="ECO:0000256" key="1">
    <source>
        <dbReference type="SAM" id="Phobius"/>
    </source>
</evidence>
<reference evidence="2" key="1">
    <citation type="submission" date="2020-05" db="EMBL/GenBank/DDBJ databases">
        <authorList>
            <person name="Chiriac C."/>
            <person name="Salcher M."/>
            <person name="Ghai R."/>
            <person name="Kavagutti S V."/>
        </authorList>
    </citation>
    <scope>NUCLEOTIDE SEQUENCE</scope>
</reference>
<sequence length="290" mass="30119">MHMCTRSQSRVAVKFSEFGVYLVTRVESPSARRSAGMLAGVTLNAALAAAATLVATAFALSTLDRYLRKGRMHELAWTISLSFFALGGMALWWAEAHGWGTATFRVFFLAGAVLNVPWLGLGTVYLLAGPQWGNRIRIWLVALSGVATGVVLSAPTRMPASGTDLPTGSELFGVAPRVLAAVGSGVPALVIIGGALWSAWRVARGRVPAFGAGAQRTVSLPKRLAVGNVLIAVGTLVLSASGTIAGRLGKDRAFALTLLVGICVLFAGFLVASGSSGRRISLAESGQRAA</sequence>